<dbReference type="AlphaFoldDB" id="A0A4V2JH78"/>
<sequence length="79" mass="9314">MDKNIEELKSIIKRVIKKDIDIELTDPLDKIVLSSLTFVIIMGEIERSFDMEIPEDEMEPENFKDMESILNMINRVQQD</sequence>
<proteinExistence type="predicted"/>
<dbReference type="Pfam" id="PF00550">
    <property type="entry name" value="PP-binding"/>
    <property type="match status" value="1"/>
</dbReference>
<comment type="caution">
    <text evidence="2">The sequence shown here is derived from an EMBL/GenBank/DDBJ whole genome shotgun (WGS) entry which is preliminary data.</text>
</comment>
<gene>
    <name evidence="2" type="ORF">EYS08_02980</name>
</gene>
<dbReference type="InterPro" id="IPR009081">
    <property type="entry name" value="PP-bd_ACP"/>
</dbReference>
<dbReference type="EMBL" id="SIXF01000002">
    <property type="protein sequence ID" value="TBO44291.1"/>
    <property type="molecule type" value="Genomic_DNA"/>
</dbReference>
<dbReference type="SUPFAM" id="SSF47336">
    <property type="entry name" value="ACP-like"/>
    <property type="match status" value="1"/>
</dbReference>
<keyword evidence="3" id="KW-1185">Reference proteome</keyword>
<evidence type="ECO:0000313" key="3">
    <source>
        <dbReference type="Proteomes" id="UP000291819"/>
    </source>
</evidence>
<dbReference type="Gene3D" id="1.10.1200.10">
    <property type="entry name" value="ACP-like"/>
    <property type="match status" value="1"/>
</dbReference>
<reference evidence="2 3" key="1">
    <citation type="submission" date="2019-02" db="EMBL/GenBank/DDBJ databases">
        <title>Pedobacter kyonggii whole genome sequence analysis.</title>
        <authorList>
            <person name="Dahal R.H."/>
        </authorList>
    </citation>
    <scope>NUCLEOTIDE SEQUENCE [LARGE SCALE GENOMIC DNA]</scope>
    <source>
        <strain evidence="2 3">K-4-11-1</strain>
    </source>
</reference>
<dbReference type="RefSeq" id="WP_131028371.1">
    <property type="nucleotide sequence ID" value="NZ_SIXF01000002.1"/>
</dbReference>
<dbReference type="Proteomes" id="UP000291819">
    <property type="component" value="Unassembled WGS sequence"/>
</dbReference>
<dbReference type="InterPro" id="IPR036736">
    <property type="entry name" value="ACP-like_sf"/>
</dbReference>
<evidence type="ECO:0000313" key="2">
    <source>
        <dbReference type="EMBL" id="TBO44291.1"/>
    </source>
</evidence>
<accession>A0A4V2JH78</accession>
<name>A0A4V2JH78_9SPHI</name>
<evidence type="ECO:0000259" key="1">
    <source>
        <dbReference type="Pfam" id="PF00550"/>
    </source>
</evidence>
<feature type="domain" description="Carrier" evidence="1">
    <location>
        <begin position="7"/>
        <end position="59"/>
    </location>
</feature>
<organism evidence="2 3">
    <name type="scientific">Pedobacter kyonggii</name>
    <dbReference type="NCBI Taxonomy" id="1926871"/>
    <lineage>
        <taxon>Bacteria</taxon>
        <taxon>Pseudomonadati</taxon>
        <taxon>Bacteroidota</taxon>
        <taxon>Sphingobacteriia</taxon>
        <taxon>Sphingobacteriales</taxon>
        <taxon>Sphingobacteriaceae</taxon>
        <taxon>Pedobacter</taxon>
    </lineage>
</organism>
<protein>
    <submittedName>
        <fullName evidence="2">Acyl carrier protein</fullName>
    </submittedName>
</protein>